<dbReference type="NCBIfam" id="NF003950">
    <property type="entry name" value="PRK05450.1-3"/>
    <property type="match status" value="1"/>
</dbReference>
<dbReference type="GO" id="GO:0033468">
    <property type="term" value="P:CMP-keto-3-deoxy-D-manno-octulosonic acid biosynthetic process"/>
    <property type="evidence" value="ECO:0007669"/>
    <property type="project" value="UniProtKB-UniRule"/>
</dbReference>
<dbReference type="FunFam" id="3.90.550.10:FF:000011">
    <property type="entry name" value="3-deoxy-manno-octulosonate cytidylyltransferase"/>
    <property type="match status" value="1"/>
</dbReference>
<dbReference type="NCBIfam" id="TIGR00466">
    <property type="entry name" value="kdsB"/>
    <property type="match status" value="1"/>
</dbReference>
<dbReference type="Proteomes" id="UP000239263">
    <property type="component" value="Unassembled WGS sequence"/>
</dbReference>
<comment type="subcellular location">
    <subcellularLocation>
        <location evidence="5">Cytoplasm</location>
    </subcellularLocation>
    <subcellularLocation>
        <location evidence="1">Membrane</location>
    </subcellularLocation>
</comment>
<evidence type="ECO:0000256" key="3">
    <source>
        <dbReference type="ARBA" id="ARBA00022695"/>
    </source>
</evidence>
<dbReference type="GO" id="GO:0005829">
    <property type="term" value="C:cytosol"/>
    <property type="evidence" value="ECO:0007669"/>
    <property type="project" value="TreeGrafter"/>
</dbReference>
<dbReference type="OrthoDB" id="9815559at2"/>
<dbReference type="InterPro" id="IPR004528">
    <property type="entry name" value="KdsB"/>
</dbReference>
<organism evidence="6 7">
    <name type="scientific">Aliivibrio sifiae</name>
    <dbReference type="NCBI Taxonomy" id="566293"/>
    <lineage>
        <taxon>Bacteria</taxon>
        <taxon>Pseudomonadati</taxon>
        <taxon>Pseudomonadota</taxon>
        <taxon>Gammaproteobacteria</taxon>
        <taxon>Vibrionales</taxon>
        <taxon>Vibrionaceae</taxon>
        <taxon>Aliivibrio</taxon>
    </lineage>
</organism>
<dbReference type="HAMAP" id="MF_00057">
    <property type="entry name" value="KdsB"/>
    <property type="match status" value="1"/>
</dbReference>
<evidence type="ECO:0000256" key="4">
    <source>
        <dbReference type="ARBA" id="ARBA00022985"/>
    </source>
</evidence>
<dbReference type="GO" id="GO:0016020">
    <property type="term" value="C:membrane"/>
    <property type="evidence" value="ECO:0007669"/>
    <property type="project" value="UniProtKB-SubCell"/>
</dbReference>
<evidence type="ECO:0000256" key="2">
    <source>
        <dbReference type="ARBA" id="ARBA00022679"/>
    </source>
</evidence>
<reference evidence="6 7" key="1">
    <citation type="submission" date="2016-12" db="EMBL/GenBank/DDBJ databases">
        <title>Diversity of luminous bacteria.</title>
        <authorList>
            <person name="Yoshizawa S."/>
            <person name="Kogure K."/>
        </authorList>
    </citation>
    <scope>NUCLEOTIDE SEQUENCE [LARGE SCALE GENOMIC DNA]</scope>
    <source>
        <strain evidence="6 7">ATCC 33715</strain>
    </source>
</reference>
<dbReference type="Gene3D" id="3.90.550.10">
    <property type="entry name" value="Spore Coat Polysaccharide Biosynthesis Protein SpsA, Chain A"/>
    <property type="match status" value="1"/>
</dbReference>
<name>A0A2S7X3V1_9GAMM</name>
<dbReference type="NCBIfam" id="NF009905">
    <property type="entry name" value="PRK13368.1"/>
    <property type="match status" value="1"/>
</dbReference>
<dbReference type="NCBIfam" id="NF003952">
    <property type="entry name" value="PRK05450.1-5"/>
    <property type="match status" value="1"/>
</dbReference>
<keyword evidence="2 5" id="KW-0808">Transferase</keyword>
<dbReference type="CDD" id="cd02517">
    <property type="entry name" value="CMP-KDO-Synthetase"/>
    <property type="match status" value="1"/>
</dbReference>
<dbReference type="EMBL" id="MSCO01000002">
    <property type="protein sequence ID" value="PQJ84708.1"/>
    <property type="molecule type" value="Genomic_DNA"/>
</dbReference>
<comment type="similarity">
    <text evidence="5">Belongs to the KdsB family.</text>
</comment>
<dbReference type="RefSeq" id="WP_105056107.1">
    <property type="nucleotide sequence ID" value="NZ_CAWNRT010000002.1"/>
</dbReference>
<dbReference type="GO" id="GO:0008690">
    <property type="term" value="F:3-deoxy-manno-octulosonate cytidylyltransferase activity"/>
    <property type="evidence" value="ECO:0007669"/>
    <property type="project" value="UniProtKB-UniRule"/>
</dbReference>
<dbReference type="GO" id="GO:0009103">
    <property type="term" value="P:lipopolysaccharide biosynthetic process"/>
    <property type="evidence" value="ECO:0007669"/>
    <property type="project" value="UniProtKB-UniRule"/>
</dbReference>
<comment type="pathway">
    <text evidence="5">Nucleotide-sugar biosynthesis; CMP-3-deoxy-D-manno-octulosonate biosynthesis; CMP-3-deoxy-D-manno-octulosonate from 3-deoxy-D-manno-octulosonate and CTP: step 1/1.</text>
</comment>
<dbReference type="PANTHER" id="PTHR42866:SF2">
    <property type="entry name" value="3-DEOXY-MANNO-OCTULOSONATE CYTIDYLYLTRANSFERASE, MITOCHONDRIAL"/>
    <property type="match status" value="1"/>
</dbReference>
<dbReference type="InterPro" id="IPR003329">
    <property type="entry name" value="Cytidylyl_trans"/>
</dbReference>
<dbReference type="InterPro" id="IPR029044">
    <property type="entry name" value="Nucleotide-diphossugar_trans"/>
</dbReference>
<keyword evidence="3 5" id="KW-0548">Nucleotidyltransferase</keyword>
<dbReference type="PANTHER" id="PTHR42866">
    <property type="entry name" value="3-DEOXY-MANNO-OCTULOSONATE CYTIDYLYLTRANSFERASE"/>
    <property type="match status" value="1"/>
</dbReference>
<dbReference type="AlphaFoldDB" id="A0A2S7X3V1"/>
<dbReference type="UniPathway" id="UPA00358">
    <property type="reaction ID" value="UER00476"/>
</dbReference>
<protein>
    <recommendedName>
        <fullName evidence="5">3-deoxy-manno-octulosonate cytidylyltransferase</fullName>
        <ecNumber evidence="5">2.7.7.38</ecNumber>
    </recommendedName>
    <alternativeName>
        <fullName evidence="5">CMP-2-keto-3-deoxyoctulosonic acid synthase</fullName>
        <shortName evidence="5">CKS</shortName>
        <shortName evidence="5">CMP-KDO synthase</shortName>
    </alternativeName>
</protein>
<comment type="caution">
    <text evidence="6">The sequence shown here is derived from an EMBL/GenBank/DDBJ whole genome shotgun (WGS) entry which is preliminary data.</text>
</comment>
<gene>
    <name evidence="5" type="primary">kdsB</name>
    <name evidence="6" type="ORF">BTO22_14450</name>
</gene>
<keyword evidence="4 5" id="KW-0448">Lipopolysaccharide biosynthesis</keyword>
<keyword evidence="5" id="KW-0963">Cytoplasm</keyword>
<evidence type="ECO:0000256" key="1">
    <source>
        <dbReference type="ARBA" id="ARBA00004370"/>
    </source>
</evidence>
<dbReference type="EC" id="2.7.7.38" evidence="5"/>
<sequence length="255" mass="27793">MSFTVIIPARYQSTRLPGKPLADICGKPMIQWVYEQASKAGADRVIVATDDPRIEAVVKGFGGDVCITSPAHESGTERLAEVIEKCGITADEIVVNVQGDEPLIPPSIIQQVAQNLSGSVAPMATLAVTIDEEDDVFNPNAVKVVTDAEGYALYFSRASIPWDRDAFAQGESLTANPLLRHIGIYAYRAGFINTYINWQPSVLEKIECLEQLRVLWYGEKIHVAVAKEAPAAGVDTPEDLEKVRSIILSNTHSDK</sequence>
<dbReference type="Pfam" id="PF02348">
    <property type="entry name" value="CTP_transf_3"/>
    <property type="match status" value="1"/>
</dbReference>
<evidence type="ECO:0000313" key="7">
    <source>
        <dbReference type="Proteomes" id="UP000239263"/>
    </source>
</evidence>
<accession>A0A2S7X3V1</accession>
<comment type="catalytic activity">
    <reaction evidence="5">
        <text>3-deoxy-alpha-D-manno-oct-2-ulosonate + CTP = CMP-3-deoxy-beta-D-manno-octulosonate + diphosphate</text>
        <dbReference type="Rhea" id="RHEA:23448"/>
        <dbReference type="ChEBI" id="CHEBI:33019"/>
        <dbReference type="ChEBI" id="CHEBI:37563"/>
        <dbReference type="ChEBI" id="CHEBI:85986"/>
        <dbReference type="ChEBI" id="CHEBI:85987"/>
        <dbReference type="EC" id="2.7.7.38"/>
    </reaction>
</comment>
<dbReference type="SUPFAM" id="SSF53448">
    <property type="entry name" value="Nucleotide-diphospho-sugar transferases"/>
    <property type="match status" value="1"/>
</dbReference>
<evidence type="ECO:0000256" key="5">
    <source>
        <dbReference type="HAMAP-Rule" id="MF_00057"/>
    </source>
</evidence>
<comment type="function">
    <text evidence="5">Activates KDO (a required 8-carbon sugar) for incorporation into bacterial lipopolysaccharide in Gram-negative bacteria.</text>
</comment>
<evidence type="ECO:0000313" key="6">
    <source>
        <dbReference type="EMBL" id="PQJ84708.1"/>
    </source>
</evidence>
<proteinExistence type="inferred from homology"/>